<reference evidence="2 3" key="1">
    <citation type="submission" date="2014-04" db="EMBL/GenBank/DDBJ databases">
        <authorList>
            <person name="Bishop-Lilly K.A."/>
            <person name="Broomall S.M."/>
            <person name="Chain P.S."/>
            <person name="Chertkov O."/>
            <person name="Coyne S.R."/>
            <person name="Daligault H.E."/>
            <person name="Davenport K.W."/>
            <person name="Erkkila T."/>
            <person name="Frey K.G."/>
            <person name="Gibbons H.S."/>
            <person name="Gu W."/>
            <person name="Jaissle J."/>
            <person name="Johnson S.L."/>
            <person name="Koroleva G.I."/>
            <person name="Ladner J.T."/>
            <person name="Lo C.-C."/>
            <person name="Minogue T.D."/>
            <person name="Munk C."/>
            <person name="Palacios G.F."/>
            <person name="Redden C.L."/>
            <person name="Rosenzweig C.N."/>
            <person name="Scholz M.B."/>
            <person name="Teshima H."/>
            <person name="Xu Y."/>
        </authorList>
    </citation>
    <scope>NUCLEOTIDE SEQUENCE [LARGE SCALE GENOMIC DNA]</scope>
    <source>
        <strain evidence="2 3">8244</strain>
    </source>
</reference>
<name>A0A090XTR5_PAEMA</name>
<dbReference type="AlphaFoldDB" id="A0A090XTR5"/>
<gene>
    <name evidence="2" type="ORF">DJ90_6272</name>
</gene>
<comment type="caution">
    <text evidence="2">The sequence shown here is derived from an EMBL/GenBank/DDBJ whole genome shotgun (WGS) entry which is preliminary data.</text>
</comment>
<feature type="region of interest" description="Disordered" evidence="1">
    <location>
        <begin position="24"/>
        <end position="76"/>
    </location>
</feature>
<organism evidence="2 3">
    <name type="scientific">Paenibacillus macerans</name>
    <name type="common">Bacillus macerans</name>
    <dbReference type="NCBI Taxonomy" id="44252"/>
    <lineage>
        <taxon>Bacteria</taxon>
        <taxon>Bacillati</taxon>
        <taxon>Bacillota</taxon>
        <taxon>Bacilli</taxon>
        <taxon>Bacillales</taxon>
        <taxon>Paenibacillaceae</taxon>
        <taxon>Paenibacillus</taxon>
    </lineage>
</organism>
<proteinExistence type="predicted"/>
<dbReference type="HOGENOM" id="CLU_1766187_0_0_9"/>
<evidence type="ECO:0000313" key="2">
    <source>
        <dbReference type="EMBL" id="KFM89818.1"/>
    </source>
</evidence>
<dbReference type="EMBL" id="JMQA01000059">
    <property type="protein sequence ID" value="KFM89818.1"/>
    <property type="molecule type" value="Genomic_DNA"/>
</dbReference>
<accession>A0A090XTR5</accession>
<sequence length="147" mass="17336">MFGDLRYGCRQHILQALIIPPQRGADRVKQQRRRGRLQGRDDQAAADQTRQQRSSKVQQDCARRAEHHHHGRRQPQNLALFRYVAYGMALRHKFRHGGLKTRCGQRNEQRIKRIHRIVNAKNPVASDILQRYFLQSAQQLGQNRRQT</sequence>
<protein>
    <submittedName>
        <fullName evidence="2">Uncharacterized protein</fullName>
    </submittedName>
</protein>
<evidence type="ECO:0000256" key="1">
    <source>
        <dbReference type="SAM" id="MobiDB-lite"/>
    </source>
</evidence>
<keyword evidence="3" id="KW-1185">Reference proteome</keyword>
<evidence type="ECO:0000313" key="3">
    <source>
        <dbReference type="Proteomes" id="UP000029278"/>
    </source>
</evidence>
<dbReference type="Proteomes" id="UP000029278">
    <property type="component" value="Unassembled WGS sequence"/>
</dbReference>